<name>A0ABQ5ETB1_9ASTR</name>
<feature type="compositionally biased region" description="Acidic residues" evidence="1">
    <location>
        <begin position="157"/>
        <end position="167"/>
    </location>
</feature>
<feature type="region of interest" description="Disordered" evidence="1">
    <location>
        <begin position="91"/>
        <end position="189"/>
    </location>
</feature>
<reference evidence="2" key="1">
    <citation type="journal article" date="2022" name="Int. J. Mol. Sci.">
        <title>Draft Genome of Tanacetum Coccineum: Genomic Comparison of Closely Related Tanacetum-Family Plants.</title>
        <authorList>
            <person name="Yamashiro T."/>
            <person name="Shiraishi A."/>
            <person name="Nakayama K."/>
            <person name="Satake H."/>
        </authorList>
    </citation>
    <scope>NUCLEOTIDE SEQUENCE</scope>
</reference>
<gene>
    <name evidence="2" type="ORF">Tco_0989122</name>
</gene>
<keyword evidence="3" id="KW-1185">Reference proteome</keyword>
<protein>
    <submittedName>
        <fullName evidence="2">Uncharacterized protein</fullName>
    </submittedName>
</protein>
<feature type="compositionally biased region" description="Polar residues" evidence="1">
    <location>
        <begin position="91"/>
        <end position="129"/>
    </location>
</feature>
<organism evidence="2 3">
    <name type="scientific">Tanacetum coccineum</name>
    <dbReference type="NCBI Taxonomy" id="301880"/>
    <lineage>
        <taxon>Eukaryota</taxon>
        <taxon>Viridiplantae</taxon>
        <taxon>Streptophyta</taxon>
        <taxon>Embryophyta</taxon>
        <taxon>Tracheophyta</taxon>
        <taxon>Spermatophyta</taxon>
        <taxon>Magnoliopsida</taxon>
        <taxon>eudicotyledons</taxon>
        <taxon>Gunneridae</taxon>
        <taxon>Pentapetalae</taxon>
        <taxon>asterids</taxon>
        <taxon>campanulids</taxon>
        <taxon>Asterales</taxon>
        <taxon>Asteraceae</taxon>
        <taxon>Asteroideae</taxon>
        <taxon>Anthemideae</taxon>
        <taxon>Anthemidinae</taxon>
        <taxon>Tanacetum</taxon>
    </lineage>
</organism>
<reference evidence="2" key="2">
    <citation type="submission" date="2022-01" db="EMBL/GenBank/DDBJ databases">
        <authorList>
            <person name="Yamashiro T."/>
            <person name="Shiraishi A."/>
            <person name="Satake H."/>
            <person name="Nakayama K."/>
        </authorList>
    </citation>
    <scope>NUCLEOTIDE SEQUENCE</scope>
</reference>
<sequence length="189" mass="21237">MDATVVDDITHRRSVMTNPWDDLNKKKPTMHTEDIEETTMVEVLEIGVTVNHETITKIHNLFFNLKTKVEQGQKNHQAAIQDLETKFGQLSDQCSTRPTGSLPSITQTNPKPNSTNDKSYRPSPTQNKHVNVVFTRSGKTYDPPVNLNAKTTTIHDDNEDEVDEAEKEVDPSSSKQAKSNPPPLKAYKP</sequence>
<feature type="compositionally biased region" description="Pro residues" evidence="1">
    <location>
        <begin position="180"/>
        <end position="189"/>
    </location>
</feature>
<evidence type="ECO:0000256" key="1">
    <source>
        <dbReference type="SAM" id="MobiDB-lite"/>
    </source>
</evidence>
<proteinExistence type="predicted"/>
<dbReference type="EMBL" id="BQNB010016642">
    <property type="protein sequence ID" value="GJT54068.1"/>
    <property type="molecule type" value="Genomic_DNA"/>
</dbReference>
<accession>A0ABQ5ETB1</accession>
<dbReference type="Proteomes" id="UP001151760">
    <property type="component" value="Unassembled WGS sequence"/>
</dbReference>
<evidence type="ECO:0000313" key="3">
    <source>
        <dbReference type="Proteomes" id="UP001151760"/>
    </source>
</evidence>
<comment type="caution">
    <text evidence="2">The sequence shown here is derived from an EMBL/GenBank/DDBJ whole genome shotgun (WGS) entry which is preliminary data.</text>
</comment>
<evidence type="ECO:0000313" key="2">
    <source>
        <dbReference type="EMBL" id="GJT54068.1"/>
    </source>
</evidence>